<feature type="binding site" evidence="7">
    <location>
        <position position="124"/>
    </location>
    <ligand>
        <name>(2S)-2-hydroxy-3-oxobutyl phosphate</name>
        <dbReference type="ChEBI" id="CHEBI:58830"/>
    </ligand>
</feature>
<feature type="active site" description="Proton donor" evidence="7">
    <location>
        <position position="85"/>
    </location>
</feature>
<keyword evidence="5 7" id="KW-0808">Transferase</keyword>
<dbReference type="InterPro" id="IPR002180">
    <property type="entry name" value="LS/RS"/>
</dbReference>
<accession>A0A918QBJ7</accession>
<evidence type="ECO:0000313" key="9">
    <source>
        <dbReference type="Proteomes" id="UP000662572"/>
    </source>
</evidence>
<comment type="pathway">
    <text evidence="1 7">Cofactor biosynthesis; riboflavin biosynthesis; riboflavin from 2-hydroxy-3-oxobutyl phosphate and 5-amino-6-(D-ribitylamino)uracil: step 1/2.</text>
</comment>
<protein>
    <recommendedName>
        <fullName evidence="3 7">6,7-dimethyl-8-ribityllumazine synthase</fullName>
        <shortName evidence="7">DMRL synthase</shortName>
        <shortName evidence="7">LS</shortName>
        <shortName evidence="7">Lumazine synthase</shortName>
        <ecNumber evidence="3 7">2.5.1.78</ecNumber>
    </recommendedName>
</protein>
<dbReference type="InterPro" id="IPR036467">
    <property type="entry name" value="LS/RS_sf"/>
</dbReference>
<evidence type="ECO:0000256" key="3">
    <source>
        <dbReference type="ARBA" id="ARBA00012664"/>
    </source>
</evidence>
<dbReference type="SUPFAM" id="SSF52121">
    <property type="entry name" value="Lumazine synthase"/>
    <property type="match status" value="1"/>
</dbReference>
<sequence>MSQEQPLRILIVESRFYDDISDELLAGAKSALEAYGAEYDVVTVPGAFEVPAAIAMAEDAAHRPTGRYYDGYVALGCVIRGDTTHYDYVCTESARGLMDLSMNQRLAIGYGILTVEDEDQAWVRARRSEGDKGGTVAKVCLDMISLRKSLLGGGVHD</sequence>
<dbReference type="GO" id="GO:0005829">
    <property type="term" value="C:cytosol"/>
    <property type="evidence" value="ECO:0007669"/>
    <property type="project" value="TreeGrafter"/>
</dbReference>
<evidence type="ECO:0000256" key="6">
    <source>
        <dbReference type="ARBA" id="ARBA00048785"/>
    </source>
</evidence>
<name>A0A918QBJ7_9CAUL</name>
<keyword evidence="9" id="KW-1185">Reference proteome</keyword>
<feature type="binding site" evidence="7">
    <location>
        <begin position="82"/>
        <end position="83"/>
    </location>
    <ligand>
        <name>(2S)-2-hydroxy-3-oxobutyl phosphate</name>
        <dbReference type="ChEBI" id="CHEBI:58830"/>
    </ligand>
</feature>
<comment type="catalytic activity">
    <reaction evidence="6 7">
        <text>(2S)-2-hydroxy-3-oxobutyl phosphate + 5-amino-6-(D-ribitylamino)uracil = 6,7-dimethyl-8-(1-D-ribityl)lumazine + phosphate + 2 H2O + H(+)</text>
        <dbReference type="Rhea" id="RHEA:26152"/>
        <dbReference type="ChEBI" id="CHEBI:15377"/>
        <dbReference type="ChEBI" id="CHEBI:15378"/>
        <dbReference type="ChEBI" id="CHEBI:15934"/>
        <dbReference type="ChEBI" id="CHEBI:43474"/>
        <dbReference type="ChEBI" id="CHEBI:58201"/>
        <dbReference type="ChEBI" id="CHEBI:58830"/>
        <dbReference type="EC" id="2.5.1.78"/>
    </reaction>
</comment>
<dbReference type="AlphaFoldDB" id="A0A918QBJ7"/>
<reference evidence="8" key="1">
    <citation type="journal article" date="2014" name="Int. J. Syst. Evol. Microbiol.">
        <title>Complete genome sequence of Corynebacterium casei LMG S-19264T (=DSM 44701T), isolated from a smear-ripened cheese.</title>
        <authorList>
            <consortium name="US DOE Joint Genome Institute (JGI-PGF)"/>
            <person name="Walter F."/>
            <person name="Albersmeier A."/>
            <person name="Kalinowski J."/>
            <person name="Ruckert C."/>
        </authorList>
    </citation>
    <scope>NUCLEOTIDE SEQUENCE</scope>
    <source>
        <strain evidence="8">KCTC 32296</strain>
    </source>
</reference>
<dbReference type="EC" id="2.5.1.78" evidence="3 7"/>
<dbReference type="Proteomes" id="UP000662572">
    <property type="component" value="Unassembled WGS sequence"/>
</dbReference>
<dbReference type="EMBL" id="BMZB01000004">
    <property type="protein sequence ID" value="GGZ40956.1"/>
    <property type="molecule type" value="Genomic_DNA"/>
</dbReference>
<evidence type="ECO:0000313" key="8">
    <source>
        <dbReference type="EMBL" id="GGZ40956.1"/>
    </source>
</evidence>
<reference evidence="8" key="2">
    <citation type="submission" date="2020-09" db="EMBL/GenBank/DDBJ databases">
        <authorList>
            <person name="Sun Q."/>
            <person name="Kim S."/>
        </authorList>
    </citation>
    <scope>NUCLEOTIDE SEQUENCE</scope>
    <source>
        <strain evidence="8">KCTC 32296</strain>
    </source>
</reference>
<dbReference type="NCBIfam" id="TIGR00114">
    <property type="entry name" value="lumazine-synth"/>
    <property type="match status" value="1"/>
</dbReference>
<organism evidence="8 9">
    <name type="scientific">Asticcacaulis endophyticus</name>
    <dbReference type="NCBI Taxonomy" id="1395890"/>
    <lineage>
        <taxon>Bacteria</taxon>
        <taxon>Pseudomonadati</taxon>
        <taxon>Pseudomonadota</taxon>
        <taxon>Alphaproteobacteria</taxon>
        <taxon>Caulobacterales</taxon>
        <taxon>Caulobacteraceae</taxon>
        <taxon>Asticcacaulis</taxon>
    </lineage>
</organism>
<dbReference type="Gene3D" id="3.40.50.960">
    <property type="entry name" value="Lumazine/riboflavin synthase"/>
    <property type="match status" value="1"/>
</dbReference>
<dbReference type="NCBIfam" id="NF000814">
    <property type="entry name" value="PRK00061.2-2"/>
    <property type="match status" value="1"/>
</dbReference>
<feature type="binding site" evidence="7">
    <location>
        <position position="16"/>
    </location>
    <ligand>
        <name>5-amino-6-(D-ribitylamino)uracil</name>
        <dbReference type="ChEBI" id="CHEBI:15934"/>
    </ligand>
</feature>
<feature type="binding site" evidence="7">
    <location>
        <begin position="47"/>
        <end position="49"/>
    </location>
    <ligand>
        <name>5-amino-6-(D-ribitylamino)uracil</name>
        <dbReference type="ChEBI" id="CHEBI:15934"/>
    </ligand>
</feature>
<dbReference type="GO" id="GO:0009349">
    <property type="term" value="C:riboflavin synthase complex"/>
    <property type="evidence" value="ECO:0007669"/>
    <property type="project" value="UniProtKB-UniRule"/>
</dbReference>
<comment type="similarity">
    <text evidence="2 7">Belongs to the DMRL synthase family.</text>
</comment>
<dbReference type="Pfam" id="PF00885">
    <property type="entry name" value="DMRL_synthase"/>
    <property type="match status" value="1"/>
</dbReference>
<dbReference type="CDD" id="cd09209">
    <property type="entry name" value="Lumazine_synthase-I"/>
    <property type="match status" value="1"/>
</dbReference>
<feature type="binding site" evidence="7">
    <location>
        <position position="110"/>
    </location>
    <ligand>
        <name>5-amino-6-(D-ribitylamino)uracil</name>
        <dbReference type="ChEBI" id="CHEBI:15934"/>
    </ligand>
</feature>
<dbReference type="InterPro" id="IPR034964">
    <property type="entry name" value="LS"/>
</dbReference>
<evidence type="ECO:0000256" key="5">
    <source>
        <dbReference type="ARBA" id="ARBA00022679"/>
    </source>
</evidence>
<dbReference type="RefSeq" id="WP_189487926.1">
    <property type="nucleotide sequence ID" value="NZ_BMZB01000004.1"/>
</dbReference>
<dbReference type="GO" id="GO:0009231">
    <property type="term" value="P:riboflavin biosynthetic process"/>
    <property type="evidence" value="ECO:0007669"/>
    <property type="project" value="UniProtKB-UniRule"/>
</dbReference>
<dbReference type="GO" id="GO:0000906">
    <property type="term" value="F:6,7-dimethyl-8-ribityllumazine synthase activity"/>
    <property type="evidence" value="ECO:0007669"/>
    <property type="project" value="UniProtKB-UniRule"/>
</dbReference>
<dbReference type="PANTHER" id="PTHR21058:SF0">
    <property type="entry name" value="6,7-DIMETHYL-8-RIBITYLLUMAZINE SYNTHASE"/>
    <property type="match status" value="1"/>
</dbReference>
<feature type="binding site" evidence="7">
    <location>
        <begin position="77"/>
        <end position="79"/>
    </location>
    <ligand>
        <name>5-amino-6-(D-ribitylamino)uracil</name>
        <dbReference type="ChEBI" id="CHEBI:15934"/>
    </ligand>
</feature>
<evidence type="ECO:0000256" key="1">
    <source>
        <dbReference type="ARBA" id="ARBA00004917"/>
    </source>
</evidence>
<dbReference type="PANTHER" id="PTHR21058">
    <property type="entry name" value="6,7-DIMETHYL-8-RIBITYLLUMAZINE SYNTHASE DMRL SYNTHASE LUMAZINE SYNTHASE"/>
    <property type="match status" value="1"/>
</dbReference>
<keyword evidence="4 7" id="KW-0686">Riboflavin biosynthesis</keyword>
<gene>
    <name evidence="8" type="primary">ribH2</name>
    <name evidence="7" type="synonym">ribH</name>
    <name evidence="8" type="ORF">GCM10011273_29640</name>
</gene>
<evidence type="ECO:0000256" key="4">
    <source>
        <dbReference type="ARBA" id="ARBA00022619"/>
    </source>
</evidence>
<comment type="function">
    <text evidence="7">Catalyzes the formation of 6,7-dimethyl-8-ribityllumazine by condensation of 5-amino-6-(D-ribitylamino)uracil with 3,4-dihydroxy-2-butanone 4-phosphate. This is the penultimate step in the biosynthesis of riboflavin.</text>
</comment>
<evidence type="ECO:0000256" key="2">
    <source>
        <dbReference type="ARBA" id="ARBA00007424"/>
    </source>
</evidence>
<proteinExistence type="inferred from homology"/>
<dbReference type="HAMAP" id="MF_00178">
    <property type="entry name" value="Lumazine_synth"/>
    <property type="match status" value="1"/>
</dbReference>
<comment type="caution">
    <text evidence="8">The sequence shown here is derived from an EMBL/GenBank/DDBJ whole genome shotgun (WGS) entry which is preliminary data.</text>
</comment>
<evidence type="ECO:0000256" key="7">
    <source>
        <dbReference type="HAMAP-Rule" id="MF_00178"/>
    </source>
</evidence>